<gene>
    <name evidence="2" type="ORF">GDO78_021753</name>
</gene>
<feature type="chain" id="PRO_5035162885" description="Secreted protein" evidence="1">
    <location>
        <begin position="32"/>
        <end position="98"/>
    </location>
</feature>
<evidence type="ECO:0000313" key="2">
    <source>
        <dbReference type="EMBL" id="KAG9468886.1"/>
    </source>
</evidence>
<sequence length="98" mass="10618">MRHCNTALMCGGQRRPLLMLLMSLAFRPISHHTFDMPYACSPTSGSTTKNHGAHVCSWQGGGCAWKIQEQFGVLTCLFSSLPLTLMCSHCVCVVTGAS</sequence>
<dbReference type="EMBL" id="WNTK01000700">
    <property type="protein sequence ID" value="KAG9468886.1"/>
    <property type="molecule type" value="Genomic_DNA"/>
</dbReference>
<organism evidence="2 3">
    <name type="scientific">Eleutherodactylus coqui</name>
    <name type="common">Puerto Rican coqui</name>
    <dbReference type="NCBI Taxonomy" id="57060"/>
    <lineage>
        <taxon>Eukaryota</taxon>
        <taxon>Metazoa</taxon>
        <taxon>Chordata</taxon>
        <taxon>Craniata</taxon>
        <taxon>Vertebrata</taxon>
        <taxon>Euteleostomi</taxon>
        <taxon>Amphibia</taxon>
        <taxon>Batrachia</taxon>
        <taxon>Anura</taxon>
        <taxon>Neobatrachia</taxon>
        <taxon>Hyloidea</taxon>
        <taxon>Eleutherodactylidae</taxon>
        <taxon>Eleutherodactylinae</taxon>
        <taxon>Eleutherodactylus</taxon>
        <taxon>Eleutherodactylus</taxon>
    </lineage>
</organism>
<keyword evidence="1" id="KW-0732">Signal</keyword>
<dbReference type="Proteomes" id="UP000770717">
    <property type="component" value="Unassembled WGS sequence"/>
</dbReference>
<accession>A0A8J6EH19</accession>
<evidence type="ECO:0000313" key="3">
    <source>
        <dbReference type="Proteomes" id="UP000770717"/>
    </source>
</evidence>
<protein>
    <recommendedName>
        <fullName evidence="4">Secreted protein</fullName>
    </recommendedName>
</protein>
<name>A0A8J6EH19_ELECQ</name>
<proteinExistence type="predicted"/>
<evidence type="ECO:0008006" key="4">
    <source>
        <dbReference type="Google" id="ProtNLM"/>
    </source>
</evidence>
<dbReference type="AlphaFoldDB" id="A0A8J6EH19"/>
<comment type="caution">
    <text evidence="2">The sequence shown here is derived from an EMBL/GenBank/DDBJ whole genome shotgun (WGS) entry which is preliminary data.</text>
</comment>
<keyword evidence="3" id="KW-1185">Reference proteome</keyword>
<evidence type="ECO:0000256" key="1">
    <source>
        <dbReference type="SAM" id="SignalP"/>
    </source>
</evidence>
<reference evidence="2" key="1">
    <citation type="thesis" date="2020" institute="ProQuest LLC" country="789 East Eisenhower Parkway, Ann Arbor, MI, USA">
        <title>Comparative Genomics and Chromosome Evolution.</title>
        <authorList>
            <person name="Mudd A.B."/>
        </authorList>
    </citation>
    <scope>NUCLEOTIDE SEQUENCE</scope>
    <source>
        <strain evidence="2">HN-11 Male</strain>
        <tissue evidence="2">Kidney and liver</tissue>
    </source>
</reference>
<feature type="signal peptide" evidence="1">
    <location>
        <begin position="1"/>
        <end position="31"/>
    </location>
</feature>